<feature type="compositionally biased region" description="Polar residues" evidence="1">
    <location>
        <begin position="24"/>
        <end position="38"/>
    </location>
</feature>
<proteinExistence type="predicted"/>
<gene>
    <name evidence="2" type="ORF">UTRI_01314</name>
</gene>
<name>A0A5C3DZH0_9BASI</name>
<keyword evidence="3" id="KW-1185">Reference proteome</keyword>
<dbReference type="PANTHER" id="PTHR38702:SF1">
    <property type="entry name" value="CALPONIN-HOMOLOGY (CH) DOMAIN-CONTAINING PROTEIN"/>
    <property type="match status" value="1"/>
</dbReference>
<feature type="region of interest" description="Disordered" evidence="1">
    <location>
        <begin position="166"/>
        <end position="190"/>
    </location>
</feature>
<feature type="compositionally biased region" description="Basic and acidic residues" evidence="1">
    <location>
        <begin position="328"/>
        <end position="344"/>
    </location>
</feature>
<sequence>MLDADKENLPPVNGGAAAAKRPLSSASTNSCPPTTLTKSPLGPASLAFPAEDPDEDRDVLASDGKTLRSKRSVLFYPSASLAAKSNQQPFSRSAAKRESILALGSIGYLQHLYTKQGIANRHRPMTKGAMTLAIGPAGEAMVSSSAGNALDGISDVSMHGRLPSSQIAEEDDEADSLELPPSPKAGSYTRPKFLDVARPLEADTQALRALLVSDLQRLSKTWDLSEWIGQEPEVARIRKVLSDSGPQLASSSAAMEPGPVDLFVIINVTTRAIRSVRSYVLALPQRSKIPTTSPNEPNGRDRYKRQSSFSGVSRPGQIGVPVPTRTNEILHHDLSTDGTPRRDSMLPAPSPSLRSGRRLSSTQSMEDAEHLSILRKAALEMLSALKDLEERNRVEMLGTVGDETEQDVSVTAARGDDAIMTSSGDPDESSISAFADTASRTGYLYRSDLRISDLAAERAVLQSYLKTVNMVLSAPAASAASVQDFRRPTSLGLSGARSSTEAVHLATDVTPSIRLDSAEDSLKMGLQHTWASAGLNTAERVSGFMIDHCESSIDQDFDRLRLDRLQNAKDDLKHLLPLLYDGYLLCRAFNEAVRRSDKPWGYISSREMHDLEAEEAALLHKEALRVKRAQEAEALNFQTRTDRRSASEGDSGAADTEHQPRSIEPESQASRPGWTFRRTENLRVWAAALKLRYHIQTTATRAIPAKPATTGPTYGSLGMGKLALHGRRAASESSTPSSMVQHGTSRTIDFDPAKVARKEDGWQDMMTKLLVAWIDAVAEEQSVGPSGN</sequence>
<feature type="region of interest" description="Disordered" evidence="1">
    <location>
        <begin position="1"/>
        <end position="64"/>
    </location>
</feature>
<dbReference type="Proteomes" id="UP000324022">
    <property type="component" value="Unassembled WGS sequence"/>
</dbReference>
<organism evidence="2 3">
    <name type="scientific">Ustilago trichophora</name>
    <dbReference type="NCBI Taxonomy" id="86804"/>
    <lineage>
        <taxon>Eukaryota</taxon>
        <taxon>Fungi</taxon>
        <taxon>Dikarya</taxon>
        <taxon>Basidiomycota</taxon>
        <taxon>Ustilaginomycotina</taxon>
        <taxon>Ustilaginomycetes</taxon>
        <taxon>Ustilaginales</taxon>
        <taxon>Ustilaginaceae</taxon>
        <taxon>Ustilago</taxon>
    </lineage>
</organism>
<accession>A0A5C3DZH0</accession>
<protein>
    <submittedName>
        <fullName evidence="2">Uncharacterized protein</fullName>
    </submittedName>
</protein>
<dbReference type="EMBL" id="OOIN01000004">
    <property type="protein sequence ID" value="SPO22636.1"/>
    <property type="molecule type" value="Genomic_DNA"/>
</dbReference>
<dbReference type="PANTHER" id="PTHR38702">
    <property type="entry name" value="CALPONIN-HOMOLOGY (CH) DOMAIN-CONTAINING PROTEIN"/>
    <property type="match status" value="1"/>
</dbReference>
<feature type="region of interest" description="Disordered" evidence="1">
    <location>
        <begin position="635"/>
        <end position="674"/>
    </location>
</feature>
<reference evidence="2 3" key="1">
    <citation type="submission" date="2018-03" db="EMBL/GenBank/DDBJ databases">
        <authorList>
            <person name="Guldener U."/>
        </authorList>
    </citation>
    <scope>NUCLEOTIDE SEQUENCE [LARGE SCALE GENOMIC DNA]</scope>
    <source>
        <strain evidence="2 3">NBRC100155</strain>
    </source>
</reference>
<evidence type="ECO:0000313" key="3">
    <source>
        <dbReference type="Proteomes" id="UP000324022"/>
    </source>
</evidence>
<feature type="compositionally biased region" description="Basic and acidic residues" evidence="1">
    <location>
        <begin position="655"/>
        <end position="664"/>
    </location>
</feature>
<feature type="region of interest" description="Disordered" evidence="1">
    <location>
        <begin position="288"/>
        <end position="365"/>
    </location>
</feature>
<dbReference type="OrthoDB" id="2534759at2759"/>
<feature type="compositionally biased region" description="Low complexity" evidence="1">
    <location>
        <begin position="351"/>
        <end position="361"/>
    </location>
</feature>
<dbReference type="AlphaFoldDB" id="A0A5C3DZH0"/>
<evidence type="ECO:0000256" key="1">
    <source>
        <dbReference type="SAM" id="MobiDB-lite"/>
    </source>
</evidence>
<evidence type="ECO:0000313" key="2">
    <source>
        <dbReference type="EMBL" id="SPO22636.1"/>
    </source>
</evidence>